<dbReference type="InterPro" id="IPR037026">
    <property type="entry name" value="Vgr_OB-fold_dom_sf"/>
</dbReference>
<dbReference type="NCBIfam" id="TIGR01646">
    <property type="entry name" value="vgr_GE"/>
    <property type="match status" value="1"/>
</dbReference>
<sequence>MKEVINFKNIKANVSIHNDGPISKGANIESFEVLNDTVSEIFTLNASINYSIQNSKIDFEDFLAKNISFKVEFLKQKNPRYFSGIISDINLKALMSSEDKIELQFTIKPYLWLLTKNNGYRAWSNLNSKDVIDNILKIYKNKYSNFQYKFKIYDPTSLTKRTNTIQYGESDYDFICRLLDEDHLNYFFIHGEKASELIITDELESYFENEINKNKKPLQEQIISQNQPIYNSDLKNDRSIGYEHSFSLKFNKISTLHCDFKKVSANAKSIKPGETSSKNGFCNWTEVTHQQKSEVPFDPKQAFADKELVRRNSLHNKIYIQSNLPDLEIGREISIKYHSNENALKKSFFKYLENEYRIIKIDHKFKKDLLLQKEKSSIIYDPHYYSLITLIPKSDKLNKKLSVQKQNYFVTTAYVHETQTEEESLKSFMRIRISFFWQNEKSSAEANGSPFVLARIAQIWASNESGSFFVPSPGDEVLVLFENDIDSPIIIGSLYNNFNKCKFLIDKDEENKGKMRGFVIGNEHSFILHSKDYNSSFDFRDKSHSLDIHNKAKMNIDEKNIHFNLIDKNKINLDDEGKMELENYNSKFKIKDSFEVRTKKVDMEGDDIIRMNSMKIKK</sequence>
<dbReference type="RefSeq" id="WP_130606999.1">
    <property type="nucleotide sequence ID" value="NZ_AP019368.1"/>
</dbReference>
<dbReference type="InterPro" id="IPR006533">
    <property type="entry name" value="T6SS_Vgr_RhsGE"/>
</dbReference>
<name>A0A4V0P297_FLUSA</name>
<evidence type="ECO:0000259" key="1">
    <source>
        <dbReference type="Pfam" id="PF04717"/>
    </source>
</evidence>
<dbReference type="InterPro" id="IPR006531">
    <property type="entry name" value="Gp5/Vgr_OB"/>
</dbReference>
<gene>
    <name evidence="2" type="ORF">JCM31447_09080</name>
</gene>
<organism evidence="2 3">
    <name type="scientific">Fluviispira sanaruensis</name>
    <dbReference type="NCBI Taxonomy" id="2493639"/>
    <lineage>
        <taxon>Bacteria</taxon>
        <taxon>Pseudomonadati</taxon>
        <taxon>Bdellovibrionota</taxon>
        <taxon>Oligoflexia</taxon>
        <taxon>Silvanigrellales</taxon>
        <taxon>Silvanigrellaceae</taxon>
        <taxon>Fluviispira</taxon>
    </lineage>
</organism>
<dbReference type="Pfam" id="PF05954">
    <property type="entry name" value="Phage_GPD"/>
    <property type="match status" value="1"/>
</dbReference>
<feature type="domain" description="Gp5/Type VI secretion system Vgr protein OB-fold" evidence="1">
    <location>
        <begin position="428"/>
        <end position="495"/>
    </location>
</feature>
<dbReference type="AlphaFoldDB" id="A0A4V0P297"/>
<dbReference type="Gene3D" id="4.10.220.110">
    <property type="match status" value="1"/>
</dbReference>
<evidence type="ECO:0000313" key="3">
    <source>
        <dbReference type="Proteomes" id="UP000291236"/>
    </source>
</evidence>
<dbReference type="Proteomes" id="UP000291236">
    <property type="component" value="Chromosome"/>
</dbReference>
<dbReference type="SUPFAM" id="SSF69255">
    <property type="entry name" value="gp5 N-terminal domain-like"/>
    <property type="match status" value="1"/>
</dbReference>
<dbReference type="EMBL" id="AP019368">
    <property type="protein sequence ID" value="BBH52467.1"/>
    <property type="molecule type" value="Genomic_DNA"/>
</dbReference>
<dbReference type="OrthoDB" id="9762420at2"/>
<dbReference type="Gene3D" id="3.55.50.10">
    <property type="entry name" value="Baseplate protein-like domains"/>
    <property type="match status" value="1"/>
</dbReference>
<accession>A0A4V0P297</accession>
<keyword evidence="3" id="KW-1185">Reference proteome</keyword>
<dbReference type="SUPFAM" id="SSF69279">
    <property type="entry name" value="Phage tail proteins"/>
    <property type="match status" value="1"/>
</dbReference>
<proteinExistence type="predicted"/>
<dbReference type="Gene3D" id="2.30.110.50">
    <property type="match status" value="1"/>
</dbReference>
<evidence type="ECO:0000313" key="2">
    <source>
        <dbReference type="EMBL" id="BBH52467.1"/>
    </source>
</evidence>
<protein>
    <recommendedName>
        <fullName evidence="1">Gp5/Type VI secretion system Vgr protein OB-fold domain-containing protein</fullName>
    </recommendedName>
</protein>
<dbReference type="Gene3D" id="2.40.50.230">
    <property type="entry name" value="Gp5 N-terminal domain"/>
    <property type="match status" value="1"/>
</dbReference>
<dbReference type="Pfam" id="PF04717">
    <property type="entry name" value="Phage_base_V"/>
    <property type="match status" value="1"/>
</dbReference>
<dbReference type="KEGG" id="sbf:JCM31447_09080"/>
<reference evidence="2 3" key="1">
    <citation type="submission" date="2018-12" db="EMBL/GenBank/DDBJ databases">
        <title>Rubrispira sanarue gen. nov., sp., nov., a member of the order Silvanigrellales, isolated from a brackish lake in Hamamatsu Japan.</title>
        <authorList>
            <person name="Maejima Y."/>
            <person name="Iino T."/>
            <person name="Muraguchi Y."/>
            <person name="Fukuda K."/>
            <person name="Nojiri H."/>
            <person name="Ohkuma M."/>
            <person name="Moriuchi R."/>
            <person name="Dohra H."/>
            <person name="Kimbara K."/>
            <person name="Shintani M."/>
        </authorList>
    </citation>
    <scope>NUCLEOTIDE SEQUENCE [LARGE SCALE GENOMIC DNA]</scope>
    <source>
        <strain evidence="2 3">RF1110005</strain>
    </source>
</reference>